<dbReference type="Proteomes" id="UP001391051">
    <property type="component" value="Unassembled WGS sequence"/>
</dbReference>
<reference evidence="1 2" key="1">
    <citation type="submission" date="2023-01" db="EMBL/GenBank/DDBJ databases">
        <title>Analysis of 21 Apiospora genomes using comparative genomics revels a genus with tremendous synthesis potential of carbohydrate active enzymes and secondary metabolites.</title>
        <authorList>
            <person name="Sorensen T."/>
        </authorList>
    </citation>
    <scope>NUCLEOTIDE SEQUENCE [LARGE SCALE GENOMIC DNA]</scope>
    <source>
        <strain evidence="1 2">CBS 24483</strain>
    </source>
</reference>
<dbReference type="GeneID" id="92077247"/>
<dbReference type="EMBL" id="JAQQWE010000005">
    <property type="protein sequence ID" value="KAK7952235.1"/>
    <property type="molecule type" value="Genomic_DNA"/>
</dbReference>
<protein>
    <submittedName>
        <fullName evidence="1">Uncharacterized protein</fullName>
    </submittedName>
</protein>
<dbReference type="RefSeq" id="XP_066700297.1">
    <property type="nucleotide sequence ID" value="XM_066844185.1"/>
</dbReference>
<organism evidence="1 2">
    <name type="scientific">Apiospora aurea</name>
    <dbReference type="NCBI Taxonomy" id="335848"/>
    <lineage>
        <taxon>Eukaryota</taxon>
        <taxon>Fungi</taxon>
        <taxon>Dikarya</taxon>
        <taxon>Ascomycota</taxon>
        <taxon>Pezizomycotina</taxon>
        <taxon>Sordariomycetes</taxon>
        <taxon>Xylariomycetidae</taxon>
        <taxon>Amphisphaeriales</taxon>
        <taxon>Apiosporaceae</taxon>
        <taxon>Apiospora</taxon>
    </lineage>
</organism>
<gene>
    <name evidence="1" type="ORF">PG986_007963</name>
</gene>
<keyword evidence="2" id="KW-1185">Reference proteome</keyword>
<evidence type="ECO:0000313" key="1">
    <source>
        <dbReference type="EMBL" id="KAK7952235.1"/>
    </source>
</evidence>
<evidence type="ECO:0000313" key="2">
    <source>
        <dbReference type="Proteomes" id="UP001391051"/>
    </source>
</evidence>
<sequence length="114" mass="12590">MYARVDQIPSRGDDEIVKPKDGLCCIASRHEFGKGVSIGGNHVLLSDHLIGELCHGVGDEVAFAISMFDLLSNLRAPKGKDKEKEKDKDKERQTDSSPWLLLLPCLSWRDLAAS</sequence>
<proteinExistence type="predicted"/>
<name>A0ABR1QE32_9PEZI</name>
<comment type="caution">
    <text evidence="1">The sequence shown here is derived from an EMBL/GenBank/DDBJ whole genome shotgun (WGS) entry which is preliminary data.</text>
</comment>
<accession>A0ABR1QE32</accession>